<feature type="region of interest" description="Disordered" evidence="2">
    <location>
        <begin position="1"/>
        <end position="83"/>
    </location>
</feature>
<dbReference type="EMBL" id="GEDC01003566">
    <property type="protein sequence ID" value="JAS33732.1"/>
    <property type="molecule type" value="Transcribed_RNA"/>
</dbReference>
<feature type="compositionally biased region" description="Acidic residues" evidence="2">
    <location>
        <begin position="44"/>
        <end position="66"/>
    </location>
</feature>
<protein>
    <submittedName>
        <fullName evidence="3">Uncharacterized protein</fullName>
    </submittedName>
</protein>
<feature type="compositionally biased region" description="Polar residues" evidence="2">
    <location>
        <begin position="1"/>
        <end position="13"/>
    </location>
</feature>
<evidence type="ECO:0000256" key="1">
    <source>
        <dbReference type="SAM" id="Coils"/>
    </source>
</evidence>
<accession>A0A1B6E732</accession>
<feature type="compositionally biased region" description="Polar residues" evidence="2">
    <location>
        <begin position="22"/>
        <end position="31"/>
    </location>
</feature>
<name>A0A1B6E732_9HEMI</name>
<evidence type="ECO:0000256" key="2">
    <source>
        <dbReference type="SAM" id="MobiDB-lite"/>
    </source>
</evidence>
<organism evidence="3">
    <name type="scientific">Clastoptera arizonana</name>
    <name type="common">Arizona spittle bug</name>
    <dbReference type="NCBI Taxonomy" id="38151"/>
    <lineage>
        <taxon>Eukaryota</taxon>
        <taxon>Metazoa</taxon>
        <taxon>Ecdysozoa</taxon>
        <taxon>Arthropoda</taxon>
        <taxon>Hexapoda</taxon>
        <taxon>Insecta</taxon>
        <taxon>Pterygota</taxon>
        <taxon>Neoptera</taxon>
        <taxon>Paraneoptera</taxon>
        <taxon>Hemiptera</taxon>
        <taxon>Auchenorrhyncha</taxon>
        <taxon>Cercopoidea</taxon>
        <taxon>Clastopteridae</taxon>
        <taxon>Clastoptera</taxon>
    </lineage>
</organism>
<reference evidence="3" key="1">
    <citation type="submission" date="2015-12" db="EMBL/GenBank/DDBJ databases">
        <title>De novo transcriptome assembly of four potential Pierce s Disease insect vectors from Arizona vineyards.</title>
        <authorList>
            <person name="Tassone E.E."/>
        </authorList>
    </citation>
    <scope>NUCLEOTIDE SEQUENCE</scope>
</reference>
<keyword evidence="1" id="KW-0175">Coiled coil</keyword>
<sequence length="218" mass="24638">MQGAQLVSRSKNGQLDPLYLQNLLNPKSSQSEDNEDKVNSQEGTESESESGSENNLEESPENEDVTGDSNQGLSEGEYSEDVKSVVVDPSELDQRNVPVGQSGVFDSFNKRQGSFKHGRPLLENIKNARHQKQNLVQDKKQKVDKLAKNSNNNLGERLYYDEFKPLYDLELPSPYINIYLKENDKTTRNCSFTINKDTMGLYSFNCEELKTLKTDTEG</sequence>
<gene>
    <name evidence="3" type="ORF">g.10274</name>
</gene>
<proteinExistence type="predicted"/>
<evidence type="ECO:0000313" key="3">
    <source>
        <dbReference type="EMBL" id="JAS33732.1"/>
    </source>
</evidence>
<dbReference type="AlphaFoldDB" id="A0A1B6E732"/>
<feature type="coiled-coil region" evidence="1">
    <location>
        <begin position="122"/>
        <end position="149"/>
    </location>
</feature>